<sequence>MSALRHLRKNHELYENNVQEKRVSLWALFHVKLVGGKKEMNYDRSVEEYVNHQEIYTPVDVRSPGEFRENRIPNAVNIPLFTDEERAEIGTLYKHEGQKAAKWRAMEIVSPKLPNLLAEIRKVEETHKKPLLYCWRGGMRSQSIAHFAMMSGLHIQRLDGGYRAYREYVVQHIAELLPEQAVVIYGLTGTGKTDILHELTKLGYPVLDLEGYANHKGSVFGALSGQAPHNQKMFDALLYEDLQKIAGSSYFFMEGESKRIGHAVQPPELYEKKENGIHIRVNSSLEKRVERIYEQYVEETDAFHERVEFALGRIMKRVKPQEIQLELQRCLEERDYKEMIRLLIVYYYDPRYDNKISETIHTELEVNSDSIEEATKKIAAFIDEEMHTKQIQS</sequence>
<name>A0ACC6SFZ5_9BACI</name>
<proteinExistence type="predicted"/>
<accession>A0ACC6SFZ5</accession>
<dbReference type="Proteomes" id="UP001439875">
    <property type="component" value="Unassembled WGS sequence"/>
</dbReference>
<gene>
    <name evidence="1" type="primary">mnmH</name>
    <name evidence="1" type="ORF">WMO40_19095</name>
</gene>
<protein>
    <submittedName>
        <fullName evidence="1">tRNA 2-selenouridine(34) synthase MnmH</fullName>
        <ecNumber evidence="1">2.5.1.-</ecNumber>
    </submittedName>
</protein>
<evidence type="ECO:0000313" key="1">
    <source>
        <dbReference type="EMBL" id="MEQ2528787.1"/>
    </source>
</evidence>
<keyword evidence="2" id="KW-1185">Reference proteome</keyword>
<dbReference type="EC" id="2.5.1.-" evidence="1"/>
<organism evidence="1 2">
    <name type="scientific">Robertmurraya yapensis</name>
    <name type="common">ex Hitch et al 2024</name>
    <dbReference type="NCBI Taxonomy" id="3133160"/>
    <lineage>
        <taxon>Bacteria</taxon>
        <taxon>Bacillati</taxon>
        <taxon>Bacillota</taxon>
        <taxon>Bacilli</taxon>
        <taxon>Bacillales</taxon>
        <taxon>Bacillaceae</taxon>
        <taxon>Robertmurraya</taxon>
    </lineage>
</organism>
<reference evidence="1" key="1">
    <citation type="submission" date="2024-03" db="EMBL/GenBank/DDBJ databases">
        <title>Human intestinal bacterial collection.</title>
        <authorList>
            <person name="Pauvert C."/>
            <person name="Hitch T.C.A."/>
            <person name="Clavel T."/>
        </authorList>
    </citation>
    <scope>NUCLEOTIDE SEQUENCE</scope>
    <source>
        <strain evidence="1">CLA-AA-H227</strain>
    </source>
</reference>
<keyword evidence="1" id="KW-0808">Transferase</keyword>
<dbReference type="EMBL" id="JBBMEW010000022">
    <property type="protein sequence ID" value="MEQ2528787.1"/>
    <property type="molecule type" value="Genomic_DNA"/>
</dbReference>
<comment type="caution">
    <text evidence="1">The sequence shown here is derived from an EMBL/GenBank/DDBJ whole genome shotgun (WGS) entry which is preliminary data.</text>
</comment>
<evidence type="ECO:0000313" key="2">
    <source>
        <dbReference type="Proteomes" id="UP001439875"/>
    </source>
</evidence>